<sequence>MAGVVIVGSTFGNYRRFSIFPLELWLVIFQYLRDESPRLVENARRFANTVSGRPHLAALVKEVRHAEVGFADFAGYSEPFYKALIKLPNLETLVMRKSLHPSTAYSLQAALQEVLTQICNEYEYRDVPESYFQDLMADMGNRGYPLGDASAPFGLGFHPDEEDFSLQGWAQDLAKHTYFSRDYLKDLIPHCEHVSCPIAGLI</sequence>
<dbReference type="OrthoDB" id="4361124at2759"/>
<dbReference type="AlphaFoldDB" id="A0A1V6P2X8"/>
<name>A0A1V6P2X8_PENPO</name>
<evidence type="ECO:0000313" key="2">
    <source>
        <dbReference type="Proteomes" id="UP000191408"/>
    </source>
</evidence>
<keyword evidence="2" id="KW-1185">Reference proteome</keyword>
<protein>
    <submittedName>
        <fullName evidence="1">Uncharacterized protein</fullName>
    </submittedName>
</protein>
<dbReference type="EMBL" id="MDYM01000001">
    <property type="protein sequence ID" value="OQD71310.1"/>
    <property type="molecule type" value="Genomic_DNA"/>
</dbReference>
<comment type="caution">
    <text evidence="1">The sequence shown here is derived from an EMBL/GenBank/DDBJ whole genome shotgun (WGS) entry which is preliminary data.</text>
</comment>
<reference evidence="2" key="1">
    <citation type="journal article" date="2017" name="Nat. Microbiol.">
        <title>Global analysis of biosynthetic gene clusters reveals vast potential of secondary metabolite production in Penicillium species.</title>
        <authorList>
            <person name="Nielsen J.C."/>
            <person name="Grijseels S."/>
            <person name="Prigent S."/>
            <person name="Ji B."/>
            <person name="Dainat J."/>
            <person name="Nielsen K.F."/>
            <person name="Frisvad J.C."/>
            <person name="Workman M."/>
            <person name="Nielsen J."/>
        </authorList>
    </citation>
    <scope>NUCLEOTIDE SEQUENCE [LARGE SCALE GENOMIC DNA]</scope>
    <source>
        <strain evidence="2">IBT 4502</strain>
    </source>
</reference>
<accession>A0A1V6P2X8</accession>
<proteinExistence type="predicted"/>
<evidence type="ECO:0000313" key="1">
    <source>
        <dbReference type="EMBL" id="OQD71310.1"/>
    </source>
</evidence>
<gene>
    <name evidence="1" type="ORF">PENPOL_c001G09476</name>
</gene>
<dbReference type="Proteomes" id="UP000191408">
    <property type="component" value="Unassembled WGS sequence"/>
</dbReference>
<organism evidence="1 2">
    <name type="scientific">Penicillium polonicum</name>
    <dbReference type="NCBI Taxonomy" id="60169"/>
    <lineage>
        <taxon>Eukaryota</taxon>
        <taxon>Fungi</taxon>
        <taxon>Dikarya</taxon>
        <taxon>Ascomycota</taxon>
        <taxon>Pezizomycotina</taxon>
        <taxon>Eurotiomycetes</taxon>
        <taxon>Eurotiomycetidae</taxon>
        <taxon>Eurotiales</taxon>
        <taxon>Aspergillaceae</taxon>
        <taxon>Penicillium</taxon>
    </lineage>
</organism>